<accession>A0ABR3N0B8</accession>
<comment type="caution">
    <text evidence="2">The sequence shown here is derived from an EMBL/GenBank/DDBJ whole genome shotgun (WGS) entry which is preliminary data.</text>
</comment>
<keyword evidence="3" id="KW-1185">Reference proteome</keyword>
<protein>
    <recommendedName>
        <fullName evidence="4">Gag protein</fullName>
    </recommendedName>
</protein>
<proteinExistence type="predicted"/>
<dbReference type="Proteomes" id="UP001558613">
    <property type="component" value="Unassembled WGS sequence"/>
</dbReference>
<name>A0ABR3N0B8_9TELE</name>
<reference evidence="2 3" key="1">
    <citation type="submission" date="2023-09" db="EMBL/GenBank/DDBJ databases">
        <authorList>
            <person name="Wang M."/>
        </authorList>
    </citation>
    <scope>NUCLEOTIDE SEQUENCE [LARGE SCALE GENOMIC DNA]</scope>
    <source>
        <strain evidence="2">GT-2023</strain>
        <tissue evidence="2">Liver</tissue>
    </source>
</reference>
<evidence type="ECO:0000313" key="3">
    <source>
        <dbReference type="Proteomes" id="UP001558613"/>
    </source>
</evidence>
<dbReference type="EMBL" id="JAYMGO010000008">
    <property type="protein sequence ID" value="KAL1270324.1"/>
    <property type="molecule type" value="Genomic_DNA"/>
</dbReference>
<dbReference type="PANTHER" id="PTHR45823:SF1">
    <property type="entry name" value="T-SNARE COILED-COIL HOMOLOGY DOMAIN-CONTAINING PROTEIN"/>
    <property type="match status" value="1"/>
</dbReference>
<evidence type="ECO:0000313" key="2">
    <source>
        <dbReference type="EMBL" id="KAL1270324.1"/>
    </source>
</evidence>
<feature type="region of interest" description="Disordered" evidence="1">
    <location>
        <begin position="56"/>
        <end position="98"/>
    </location>
</feature>
<organism evidence="2 3">
    <name type="scientific">Cirrhinus molitorella</name>
    <name type="common">mud carp</name>
    <dbReference type="NCBI Taxonomy" id="172907"/>
    <lineage>
        <taxon>Eukaryota</taxon>
        <taxon>Metazoa</taxon>
        <taxon>Chordata</taxon>
        <taxon>Craniata</taxon>
        <taxon>Vertebrata</taxon>
        <taxon>Euteleostomi</taxon>
        <taxon>Actinopterygii</taxon>
        <taxon>Neopterygii</taxon>
        <taxon>Teleostei</taxon>
        <taxon>Ostariophysi</taxon>
        <taxon>Cypriniformes</taxon>
        <taxon>Cyprinidae</taxon>
        <taxon>Labeoninae</taxon>
        <taxon>Labeonini</taxon>
        <taxon>Cirrhinus</taxon>
    </lineage>
</organism>
<feature type="compositionally biased region" description="Polar residues" evidence="1">
    <location>
        <begin position="65"/>
        <end position="77"/>
    </location>
</feature>
<gene>
    <name evidence="2" type="ORF">QQF64_032613</name>
</gene>
<evidence type="ECO:0000256" key="1">
    <source>
        <dbReference type="SAM" id="MobiDB-lite"/>
    </source>
</evidence>
<sequence length="305" mass="33874">MQAECFGRRWALRRGYPINLQQMKQSGTTQDSCEGGYEEDGCRCRAFAAGSECRREPPKFHEHNQQTCSAHGTTLNSDADRRSDAHGTAPTSDVNRHGGVHGAALLTDQNEYGGARAAAVAVKTPKFSGKADWEAFHAQFELLAHAGGWSEDRKALELAMCLTDDALNCLLLLNPEDRHDYKALVGALRRRFGQFEQPGLLRSELSNRRRQPGEQLRALANDIENLTRRAYAHMPPSVQGELARDQFIQALTPVDLRRQTQLAHPQTLQDALELALEREIVCGSSLQDERQRDTVSLRSTAVGEG</sequence>
<evidence type="ECO:0008006" key="4">
    <source>
        <dbReference type="Google" id="ProtNLM"/>
    </source>
</evidence>
<dbReference type="PANTHER" id="PTHR45823">
    <property type="entry name" value="T-SNARE COILED-COIL HOMOLOGY DOMAIN-CONTAINING PROTEIN"/>
    <property type="match status" value="1"/>
</dbReference>